<dbReference type="AlphaFoldDB" id="A0AAD3HCA6"/>
<dbReference type="Proteomes" id="UP001054902">
    <property type="component" value="Unassembled WGS sequence"/>
</dbReference>
<reference evidence="1 2" key="1">
    <citation type="journal article" date="2021" name="Sci. Rep.">
        <title>The genome of the diatom Chaetoceros tenuissimus carries an ancient integrated fragment of an extant virus.</title>
        <authorList>
            <person name="Hongo Y."/>
            <person name="Kimura K."/>
            <person name="Takaki Y."/>
            <person name="Yoshida Y."/>
            <person name="Baba S."/>
            <person name="Kobayashi G."/>
            <person name="Nagasaki K."/>
            <person name="Hano T."/>
            <person name="Tomaru Y."/>
        </authorList>
    </citation>
    <scope>NUCLEOTIDE SEQUENCE [LARGE SCALE GENOMIC DNA]</scope>
    <source>
        <strain evidence="1 2">NIES-3715</strain>
    </source>
</reference>
<dbReference type="EMBL" id="BLLK01000062">
    <property type="protein sequence ID" value="GFH58340.1"/>
    <property type="molecule type" value="Genomic_DNA"/>
</dbReference>
<evidence type="ECO:0000313" key="2">
    <source>
        <dbReference type="Proteomes" id="UP001054902"/>
    </source>
</evidence>
<comment type="caution">
    <text evidence="1">The sequence shown here is derived from an EMBL/GenBank/DDBJ whole genome shotgun (WGS) entry which is preliminary data.</text>
</comment>
<evidence type="ECO:0000313" key="1">
    <source>
        <dbReference type="EMBL" id="GFH58340.1"/>
    </source>
</evidence>
<keyword evidence="2" id="KW-1185">Reference proteome</keyword>
<gene>
    <name evidence="1" type="ORF">CTEN210_14816</name>
</gene>
<protein>
    <submittedName>
        <fullName evidence="1">Uncharacterized protein</fullName>
    </submittedName>
</protein>
<sequence>MSSKRQKSSTVRVILSDEAKEQEQLALLKCEEARKKWIDSTHLDELEDVISMYRDALNAKKTIETKARKGQNSSKKRKSVKKDLVALSPKDYKKTGERLSLLYLQLNQPSKAQKGLEMLGFKCRLADSVLNYPMPKSTTSISKRKKQNKKAMQAPCAVLDNFLTNTELEHLQEVFVDRDADYWTLHDYQIEPPSPYFSFVIKISPNKPTHAKFGFLGKLVDKMKTCPHLLAKFPDIKKCKFVELWAHNRPHASGHQLHFDSDDEGNDGVRNPVISTILYLSDCPNIGGPSLITNQRLDSTQLASKGWLVHSQPKRLVAFDGKVLHGVVPGKGVPPIDECTGETPNRRVTLMMAFWKEIQIRDGDGPGSARPWPKTKSKHTPSWAKQLTCQTVQVKHDYKSCQAVDGIEIDHVYEHLNGRCWEEDNPMPEYDDIFQGF</sequence>
<organism evidence="1 2">
    <name type="scientific">Chaetoceros tenuissimus</name>
    <dbReference type="NCBI Taxonomy" id="426638"/>
    <lineage>
        <taxon>Eukaryota</taxon>
        <taxon>Sar</taxon>
        <taxon>Stramenopiles</taxon>
        <taxon>Ochrophyta</taxon>
        <taxon>Bacillariophyta</taxon>
        <taxon>Coscinodiscophyceae</taxon>
        <taxon>Chaetocerotophycidae</taxon>
        <taxon>Chaetocerotales</taxon>
        <taxon>Chaetocerotaceae</taxon>
        <taxon>Chaetoceros</taxon>
    </lineage>
</organism>
<accession>A0AAD3HCA6</accession>
<proteinExistence type="predicted"/>
<name>A0AAD3HCA6_9STRA</name>